<comment type="caution">
    <text evidence="1">The sequence shown here is derived from an EMBL/GenBank/DDBJ whole genome shotgun (WGS) entry which is preliminary data.</text>
</comment>
<gene>
    <name evidence="1" type="ORF">JRQ81_015225</name>
</gene>
<dbReference type="Proteomes" id="UP001142489">
    <property type="component" value="Unassembled WGS sequence"/>
</dbReference>
<name>A0A9Q0XU54_9SAUR</name>
<accession>A0A9Q0XU54</accession>
<dbReference type="AlphaFoldDB" id="A0A9Q0XU54"/>
<sequence length="84" mass="8983">MEASGQLLRDKPRTGVELNVAGSELKPPVGTAKLLRGTAGEPAWREENTQIPPGSQGTARGIFYYLANISQMLKVSKSIASNDL</sequence>
<keyword evidence="2" id="KW-1185">Reference proteome</keyword>
<organism evidence="1 2">
    <name type="scientific">Phrynocephalus forsythii</name>
    <dbReference type="NCBI Taxonomy" id="171643"/>
    <lineage>
        <taxon>Eukaryota</taxon>
        <taxon>Metazoa</taxon>
        <taxon>Chordata</taxon>
        <taxon>Craniata</taxon>
        <taxon>Vertebrata</taxon>
        <taxon>Euteleostomi</taxon>
        <taxon>Lepidosauria</taxon>
        <taxon>Squamata</taxon>
        <taxon>Bifurcata</taxon>
        <taxon>Unidentata</taxon>
        <taxon>Episquamata</taxon>
        <taxon>Toxicofera</taxon>
        <taxon>Iguania</taxon>
        <taxon>Acrodonta</taxon>
        <taxon>Agamidae</taxon>
        <taxon>Agaminae</taxon>
        <taxon>Phrynocephalus</taxon>
    </lineage>
</organism>
<protein>
    <submittedName>
        <fullName evidence="1">Uncharacterized protein</fullName>
    </submittedName>
</protein>
<dbReference type="EMBL" id="JAPFRF010000006">
    <property type="protein sequence ID" value="KAJ7329051.1"/>
    <property type="molecule type" value="Genomic_DNA"/>
</dbReference>
<proteinExistence type="predicted"/>
<reference evidence="1" key="1">
    <citation type="journal article" date="2023" name="DNA Res.">
        <title>Chromosome-level genome assembly of Phrynocephalus forsythii using third-generation DNA sequencing and Hi-C analysis.</title>
        <authorList>
            <person name="Qi Y."/>
            <person name="Zhao W."/>
            <person name="Zhao Y."/>
            <person name="Niu C."/>
            <person name="Cao S."/>
            <person name="Zhang Y."/>
        </authorList>
    </citation>
    <scope>NUCLEOTIDE SEQUENCE</scope>
    <source>
        <tissue evidence="1">Muscle</tissue>
    </source>
</reference>
<evidence type="ECO:0000313" key="2">
    <source>
        <dbReference type="Proteomes" id="UP001142489"/>
    </source>
</evidence>
<evidence type="ECO:0000313" key="1">
    <source>
        <dbReference type="EMBL" id="KAJ7329051.1"/>
    </source>
</evidence>